<dbReference type="RefSeq" id="WP_092722898.1">
    <property type="nucleotide sequence ID" value="NZ_FNNO01000003.1"/>
</dbReference>
<feature type="domain" description="Protein FecR C-terminal" evidence="3">
    <location>
        <begin position="306"/>
        <end position="374"/>
    </location>
</feature>
<keyword evidence="1" id="KW-1133">Transmembrane helix</keyword>
<dbReference type="Pfam" id="PF04773">
    <property type="entry name" value="FecR"/>
    <property type="match status" value="1"/>
</dbReference>
<evidence type="ECO:0000313" key="4">
    <source>
        <dbReference type="EMBL" id="SDW54789.1"/>
    </source>
</evidence>
<evidence type="ECO:0000256" key="1">
    <source>
        <dbReference type="SAM" id="Phobius"/>
    </source>
</evidence>
<dbReference type="AlphaFoldDB" id="A0A8X8IEX5"/>
<name>A0A8X8IEX5_9BACT</name>
<feature type="domain" description="FecR protein" evidence="2">
    <location>
        <begin position="139"/>
        <end position="234"/>
    </location>
</feature>
<evidence type="ECO:0000259" key="2">
    <source>
        <dbReference type="Pfam" id="PF04773"/>
    </source>
</evidence>
<reference evidence="4 5" key="1">
    <citation type="submission" date="2016-10" db="EMBL/GenBank/DDBJ databases">
        <authorList>
            <person name="Varghese N."/>
            <person name="Submissions S."/>
        </authorList>
    </citation>
    <scope>NUCLEOTIDE SEQUENCE [LARGE SCALE GENOMIC DNA]</scope>
    <source>
        <strain evidence="4 5">DSM 25353</strain>
    </source>
</reference>
<dbReference type="InterPro" id="IPR006860">
    <property type="entry name" value="FecR"/>
</dbReference>
<dbReference type="GO" id="GO:0016989">
    <property type="term" value="F:sigma factor antagonist activity"/>
    <property type="evidence" value="ECO:0007669"/>
    <property type="project" value="TreeGrafter"/>
</dbReference>
<dbReference type="PIRSF" id="PIRSF018266">
    <property type="entry name" value="FecR"/>
    <property type="match status" value="1"/>
</dbReference>
<dbReference type="Pfam" id="PF16344">
    <property type="entry name" value="FecR_C"/>
    <property type="match status" value="1"/>
</dbReference>
<organism evidence="4 5">
    <name type="scientific">Hydrobacter penzbergensis</name>
    <dbReference type="NCBI Taxonomy" id="1235997"/>
    <lineage>
        <taxon>Bacteria</taxon>
        <taxon>Pseudomonadati</taxon>
        <taxon>Bacteroidota</taxon>
        <taxon>Chitinophagia</taxon>
        <taxon>Chitinophagales</taxon>
        <taxon>Chitinophagaceae</taxon>
        <taxon>Hydrobacter</taxon>
    </lineage>
</organism>
<protein>
    <submittedName>
        <fullName evidence="4">FecR family protein</fullName>
    </submittedName>
</protein>
<evidence type="ECO:0000259" key="3">
    <source>
        <dbReference type="Pfam" id="PF16344"/>
    </source>
</evidence>
<sequence length="377" mass="43149">MSSIIQYRLWELIAKKLSGEASETELKELEETMRLHPDLHYPMQTVADLWHHTPPQQEDAHTAFGEMHLERMKRMGIDYPFEEELPISFIENTPHRNRKQVWFSLSVAAMLIAGVLGYRFLFIPKPATPAKTLAVAASEVSTKYGSKTQLTLPDGSQVWLNAGSKLKYDKNYGAGLREVSLSGEAFFDVVKNPAHPFVIHTEKIDIKVLGTAFNVKSYPGEKHTETSLIRGSIEVTIRNKSARKIILKPNEKLVIANDDEQQENKATMPLPLHAKDNRQEPFVAISHLTYEPKDNSVVETSWMENKFIFNSLPFEDLALRCERWFDVSIIINDEVIKKKRFTGAFESETVEQVLKALQLTTPFRYTINKKQINIYSK</sequence>
<dbReference type="Proteomes" id="UP000198711">
    <property type="component" value="Unassembled WGS sequence"/>
</dbReference>
<keyword evidence="1" id="KW-0812">Transmembrane</keyword>
<dbReference type="InterPro" id="IPR012373">
    <property type="entry name" value="Ferrdict_sens_TM"/>
</dbReference>
<keyword evidence="1" id="KW-0472">Membrane</keyword>
<dbReference type="Gene3D" id="3.55.50.30">
    <property type="match status" value="1"/>
</dbReference>
<comment type="caution">
    <text evidence="4">The sequence shown here is derived from an EMBL/GenBank/DDBJ whole genome shotgun (WGS) entry which is preliminary data.</text>
</comment>
<accession>A0A8X8IEX5</accession>
<gene>
    <name evidence="4" type="ORF">SAMN05444410_103243</name>
</gene>
<dbReference type="FunFam" id="2.60.120.1440:FF:000001">
    <property type="entry name" value="Putative anti-sigma factor"/>
    <property type="match status" value="1"/>
</dbReference>
<dbReference type="EMBL" id="FNNO01000003">
    <property type="protein sequence ID" value="SDW54789.1"/>
    <property type="molecule type" value="Genomic_DNA"/>
</dbReference>
<dbReference type="InterPro" id="IPR032508">
    <property type="entry name" value="FecR_C"/>
</dbReference>
<dbReference type="PANTHER" id="PTHR30273">
    <property type="entry name" value="PERIPLASMIC SIGNAL SENSOR AND SIGMA FACTOR ACTIVATOR FECR-RELATED"/>
    <property type="match status" value="1"/>
</dbReference>
<keyword evidence="5" id="KW-1185">Reference proteome</keyword>
<evidence type="ECO:0000313" key="5">
    <source>
        <dbReference type="Proteomes" id="UP000198711"/>
    </source>
</evidence>
<feature type="transmembrane region" description="Helical" evidence="1">
    <location>
        <begin position="101"/>
        <end position="121"/>
    </location>
</feature>
<proteinExistence type="predicted"/>
<dbReference type="Gene3D" id="2.60.120.1440">
    <property type="match status" value="1"/>
</dbReference>
<dbReference type="PANTHER" id="PTHR30273:SF2">
    <property type="entry name" value="PROTEIN FECR"/>
    <property type="match status" value="1"/>
</dbReference>